<evidence type="ECO:0000313" key="3">
    <source>
        <dbReference type="Proteomes" id="UP000656804"/>
    </source>
</evidence>
<protein>
    <submittedName>
        <fullName evidence="2">Class I SAM-dependent methyltransferase</fullName>
    </submittedName>
</protein>
<dbReference type="InterPro" id="IPR029063">
    <property type="entry name" value="SAM-dependent_MTases_sf"/>
</dbReference>
<gene>
    <name evidence="2" type="ORF">ISG29_15395</name>
</gene>
<sequence length="213" mass="23241">MSALETSWWERRVVPRLVEVALGSGQIKKLRAQTCAGLSGRVLEIGFGSGLNLPFLPADVTSLDAVEPSEVGWERSVAARTDTALRIDRIGLDGRDLAADDDSYDAVLCTFSLCTIPDPTLAVAELRRVLRPGGAFHVLEHGLSPDAGVARWQHRLDPIERRVAGGCHLTRDPLALLCAGGFTVRESEQRYLPGPRIGRPWAYCYRAIGLPED</sequence>
<keyword evidence="2" id="KW-0489">Methyltransferase</keyword>
<dbReference type="AlphaFoldDB" id="A0A930V317"/>
<dbReference type="PANTHER" id="PTHR45036">
    <property type="entry name" value="METHYLTRANSFERASE LIKE 7B"/>
    <property type="match status" value="1"/>
</dbReference>
<dbReference type="PANTHER" id="PTHR45036:SF1">
    <property type="entry name" value="METHYLTRANSFERASE LIKE 7A"/>
    <property type="match status" value="1"/>
</dbReference>
<comment type="caution">
    <text evidence="2">The sequence shown here is derived from an EMBL/GenBank/DDBJ whole genome shotgun (WGS) entry which is preliminary data.</text>
</comment>
<feature type="domain" description="Methyltransferase type 11" evidence="1">
    <location>
        <begin position="43"/>
        <end position="136"/>
    </location>
</feature>
<proteinExistence type="predicted"/>
<dbReference type="CDD" id="cd02440">
    <property type="entry name" value="AdoMet_MTases"/>
    <property type="match status" value="1"/>
</dbReference>
<dbReference type="Proteomes" id="UP000656804">
    <property type="component" value="Unassembled WGS sequence"/>
</dbReference>
<accession>A0A930V317</accession>
<evidence type="ECO:0000259" key="1">
    <source>
        <dbReference type="Pfam" id="PF08241"/>
    </source>
</evidence>
<dbReference type="GO" id="GO:0008757">
    <property type="term" value="F:S-adenosylmethionine-dependent methyltransferase activity"/>
    <property type="evidence" value="ECO:0007669"/>
    <property type="project" value="InterPro"/>
</dbReference>
<dbReference type="InterPro" id="IPR013216">
    <property type="entry name" value="Methyltransf_11"/>
</dbReference>
<organism evidence="2 3">
    <name type="scientific">Nocardioides acrostichi</name>
    <dbReference type="NCBI Taxonomy" id="2784339"/>
    <lineage>
        <taxon>Bacteria</taxon>
        <taxon>Bacillati</taxon>
        <taxon>Actinomycetota</taxon>
        <taxon>Actinomycetes</taxon>
        <taxon>Propionibacteriales</taxon>
        <taxon>Nocardioidaceae</taxon>
        <taxon>Nocardioides</taxon>
    </lineage>
</organism>
<dbReference type="Pfam" id="PF08241">
    <property type="entry name" value="Methyltransf_11"/>
    <property type="match status" value="1"/>
</dbReference>
<evidence type="ECO:0000313" key="2">
    <source>
        <dbReference type="EMBL" id="MBF4163079.1"/>
    </source>
</evidence>
<reference evidence="2" key="1">
    <citation type="submission" date="2020-11" db="EMBL/GenBank/DDBJ databases">
        <title>Nocardioides sp. CBS4Y-1, whole genome shotgun sequence.</title>
        <authorList>
            <person name="Tuo L."/>
        </authorList>
    </citation>
    <scope>NUCLEOTIDE SEQUENCE</scope>
    <source>
        <strain evidence="2">CBS4Y-1</strain>
    </source>
</reference>
<name>A0A930V317_9ACTN</name>
<dbReference type="SUPFAM" id="SSF53335">
    <property type="entry name" value="S-adenosyl-L-methionine-dependent methyltransferases"/>
    <property type="match status" value="1"/>
</dbReference>
<keyword evidence="2" id="KW-0808">Transferase</keyword>
<dbReference type="Gene3D" id="3.40.50.150">
    <property type="entry name" value="Vaccinia Virus protein VP39"/>
    <property type="match status" value="1"/>
</dbReference>
<dbReference type="GO" id="GO:0032259">
    <property type="term" value="P:methylation"/>
    <property type="evidence" value="ECO:0007669"/>
    <property type="project" value="UniProtKB-KW"/>
</dbReference>
<keyword evidence="3" id="KW-1185">Reference proteome</keyword>
<dbReference type="InterPro" id="IPR052356">
    <property type="entry name" value="Thiol_S-MT"/>
</dbReference>
<dbReference type="EMBL" id="JADIVZ010000009">
    <property type="protein sequence ID" value="MBF4163079.1"/>
    <property type="molecule type" value="Genomic_DNA"/>
</dbReference>